<dbReference type="GO" id="GO:0004553">
    <property type="term" value="F:hydrolase activity, hydrolyzing O-glycosyl compounds"/>
    <property type="evidence" value="ECO:0007669"/>
    <property type="project" value="InterPro"/>
</dbReference>
<dbReference type="Pfam" id="PF04616">
    <property type="entry name" value="Glyco_hydro_43"/>
    <property type="match status" value="1"/>
</dbReference>
<dbReference type="InterPro" id="IPR041542">
    <property type="entry name" value="GH43_C2"/>
</dbReference>
<evidence type="ECO:0000256" key="3">
    <source>
        <dbReference type="ARBA" id="ARBA00022801"/>
    </source>
</evidence>
<dbReference type="PANTHER" id="PTHR43301:SF3">
    <property type="entry name" value="ARABINAN ENDO-1,5-ALPHA-L-ARABINOSIDASE A-RELATED"/>
    <property type="match status" value="1"/>
</dbReference>
<evidence type="ECO:0000256" key="2">
    <source>
        <dbReference type="ARBA" id="ARBA00009865"/>
    </source>
</evidence>
<comment type="similarity">
    <text evidence="2">Belongs to the glycosyl hydrolase 43 family.</text>
</comment>
<dbReference type="PANTHER" id="PTHR43301">
    <property type="entry name" value="ARABINAN ENDO-1,5-ALPHA-L-ARABINOSIDASE"/>
    <property type="match status" value="1"/>
</dbReference>
<gene>
    <name evidence="7" type="ORF">FHG71_17440</name>
</gene>
<dbReference type="Pfam" id="PF17851">
    <property type="entry name" value="GH43_C2"/>
    <property type="match status" value="1"/>
</dbReference>
<feature type="domain" description="Beta-xylosidase C-terminal Concanavalin A-like" evidence="6">
    <location>
        <begin position="456"/>
        <end position="631"/>
    </location>
</feature>
<dbReference type="SUPFAM" id="SSF49899">
    <property type="entry name" value="Concanavalin A-like lectins/glucanases"/>
    <property type="match status" value="1"/>
</dbReference>
<dbReference type="Proteomes" id="UP000305709">
    <property type="component" value="Unassembled WGS sequence"/>
</dbReference>
<dbReference type="AlphaFoldDB" id="A0A5C4N613"/>
<dbReference type="InterPro" id="IPR023296">
    <property type="entry name" value="Glyco_hydro_beta-prop_sf"/>
</dbReference>
<evidence type="ECO:0000259" key="6">
    <source>
        <dbReference type="Pfam" id="PF17851"/>
    </source>
</evidence>
<keyword evidence="4" id="KW-0326">Glycosidase</keyword>
<dbReference type="GO" id="GO:0005975">
    <property type="term" value="P:carbohydrate metabolic process"/>
    <property type="evidence" value="ECO:0007669"/>
    <property type="project" value="InterPro"/>
</dbReference>
<evidence type="ECO:0000256" key="4">
    <source>
        <dbReference type="ARBA" id="ARBA00023295"/>
    </source>
</evidence>
<sequence>MYFPIWSCVRLPLSPRTLGSQSALQIGPRFREDVGMRLAGRWLLGALLGWVTGTAPVLGQADPDRSPATFSNPLPVEANGTSVDSCADPSVIEELGQDAGWVMYCTTDPLSGEDRDATGDLRFRLLPMFQSDDLVGWTYRGDAFDRDAETDTPAPPAWAAPSALLWAPEAEVIGDRYYLLFGVTDVIEQAGGEPGCATDGAIGYAVSDSPFGPWEPSSEPLVEPRRSAPGCDFLWTYDPEVIATPDGRHFLYYGSYHGGIEVRELAVAPDGVLNADPATARPVAIPNRYEGAEVIHHDDAYWLFVSASNCCNGPQTGYSVFVGRATSPTGPFLDRDGASLLDARVGGTPVLTQNGNGWVGPGHNTVLQDRAGQWWTLYHAIEEADPYFAGEVGFTRRPVLLDRLDWVEGWPVVIGGPSTEPRPAPVVQAGQAGAKEAQVDRAGGPPGGARIAGVLDEFNGPALASGWAWVRESPEEEIGLEGGSLGLGTTDTDLYGDRDDAPLLLREAPAGDYVLETRVALDVPADGCCHNYVQAGLVVRGDDDNYLKLVVVSIWETRQTEFAREMAPVPEGFPHYGSSVAGPPGGEWTWLRLAVSRIGEGESYTAYTSRDGERWVQGSTWTHDLGPEAQIGLASMGGPGDFMARFDYLRVLDVDG</sequence>
<dbReference type="EMBL" id="VDFV01000037">
    <property type="protein sequence ID" value="TNC65516.1"/>
    <property type="molecule type" value="Genomic_DNA"/>
</dbReference>
<evidence type="ECO:0000313" key="7">
    <source>
        <dbReference type="EMBL" id="TNC65516.1"/>
    </source>
</evidence>
<feature type="site" description="Important for catalytic activity, responsible for pKa modulation of the active site Glu and correct orientation of both the proton donor and substrate" evidence="5">
    <location>
        <position position="238"/>
    </location>
</feature>
<proteinExistence type="inferred from homology"/>
<evidence type="ECO:0000256" key="1">
    <source>
        <dbReference type="ARBA" id="ARBA00004834"/>
    </source>
</evidence>
<dbReference type="Gene3D" id="2.60.120.200">
    <property type="match status" value="1"/>
</dbReference>
<keyword evidence="3" id="KW-0378">Hydrolase</keyword>
<reference evidence="7 8" key="1">
    <citation type="submission" date="2019-06" db="EMBL/GenBank/DDBJ databases">
        <authorList>
            <person name="Jiang L."/>
        </authorList>
    </citation>
    <scope>NUCLEOTIDE SEQUENCE [LARGE SCALE GENOMIC DNA]</scope>
    <source>
        <strain evidence="7 8">YIM 48858</strain>
    </source>
</reference>
<dbReference type="OrthoDB" id="9801455at2"/>
<comment type="pathway">
    <text evidence="1">Glycan metabolism; L-arabinan degradation.</text>
</comment>
<dbReference type="InterPro" id="IPR006710">
    <property type="entry name" value="Glyco_hydro_43"/>
</dbReference>
<evidence type="ECO:0000256" key="5">
    <source>
        <dbReference type="PIRSR" id="PIRSR606710-2"/>
    </source>
</evidence>
<evidence type="ECO:0000313" key="8">
    <source>
        <dbReference type="Proteomes" id="UP000305709"/>
    </source>
</evidence>
<dbReference type="InterPro" id="IPR013320">
    <property type="entry name" value="ConA-like_dom_sf"/>
</dbReference>
<dbReference type="Gene3D" id="2.115.10.20">
    <property type="entry name" value="Glycosyl hydrolase domain, family 43"/>
    <property type="match status" value="1"/>
</dbReference>
<organism evidence="7 8">
    <name type="scientific">Rubellimicrobium roseum</name>
    <dbReference type="NCBI Taxonomy" id="687525"/>
    <lineage>
        <taxon>Bacteria</taxon>
        <taxon>Pseudomonadati</taxon>
        <taxon>Pseudomonadota</taxon>
        <taxon>Alphaproteobacteria</taxon>
        <taxon>Rhodobacterales</taxon>
        <taxon>Roseobacteraceae</taxon>
        <taxon>Rubellimicrobium</taxon>
    </lineage>
</organism>
<protein>
    <submittedName>
        <fullName evidence="7">Arabinan endo-1,5-alpha-L-arabinosidase</fullName>
    </submittedName>
</protein>
<dbReference type="InterPro" id="IPR050727">
    <property type="entry name" value="GH43_arabinanases"/>
</dbReference>
<dbReference type="SUPFAM" id="SSF75005">
    <property type="entry name" value="Arabinanase/levansucrase/invertase"/>
    <property type="match status" value="1"/>
</dbReference>
<comment type="caution">
    <text evidence="7">The sequence shown here is derived from an EMBL/GenBank/DDBJ whole genome shotgun (WGS) entry which is preliminary data.</text>
</comment>
<keyword evidence="8" id="KW-1185">Reference proteome</keyword>
<name>A0A5C4N613_9RHOB</name>
<accession>A0A5C4N613</accession>